<organism evidence="1 2">
    <name type="scientific">Sulfobacillus thermotolerans</name>
    <dbReference type="NCBI Taxonomy" id="338644"/>
    <lineage>
        <taxon>Bacteria</taxon>
        <taxon>Bacillati</taxon>
        <taxon>Bacillota</taxon>
        <taxon>Clostridia</taxon>
        <taxon>Eubacteriales</taxon>
        <taxon>Clostridiales Family XVII. Incertae Sedis</taxon>
        <taxon>Sulfobacillus</taxon>
    </lineage>
</organism>
<evidence type="ECO:0000313" key="1">
    <source>
        <dbReference type="EMBL" id="AUW93466.1"/>
    </source>
</evidence>
<protein>
    <submittedName>
        <fullName evidence="1">Uncharacterized protein</fullName>
    </submittedName>
</protein>
<dbReference type="EMBL" id="CP019454">
    <property type="protein sequence ID" value="AUW93466.1"/>
    <property type="molecule type" value="Genomic_DNA"/>
</dbReference>
<reference evidence="1 2" key="1">
    <citation type="journal article" date="2019" name="Sci. Rep.">
        <title>Sulfobacillus thermotolerans: new insights into resistance and metabolic capacities of acidophilic chemolithotrophs.</title>
        <authorList>
            <person name="Panyushkina A.E."/>
            <person name="Babenko V.V."/>
            <person name="Nikitina A.S."/>
            <person name="Selezneva O.V."/>
            <person name="Tsaplina I.A."/>
            <person name="Letarova M.A."/>
            <person name="Kostryukova E.S."/>
            <person name="Letarov A.V."/>
        </authorList>
    </citation>
    <scope>NUCLEOTIDE SEQUENCE [LARGE SCALE GENOMIC DNA]</scope>
    <source>
        <strain evidence="1 2">Kr1</strain>
    </source>
</reference>
<gene>
    <name evidence="1" type="ORF">BXT84_05480</name>
</gene>
<dbReference type="Gene3D" id="3.40.50.300">
    <property type="entry name" value="P-loop containing nucleotide triphosphate hydrolases"/>
    <property type="match status" value="1"/>
</dbReference>
<name>A0ABM6RQ33_9FIRM</name>
<keyword evidence="2" id="KW-1185">Reference proteome</keyword>
<evidence type="ECO:0000313" key="2">
    <source>
        <dbReference type="Proteomes" id="UP000325292"/>
    </source>
</evidence>
<accession>A0ABM6RQ33</accession>
<proteinExistence type="predicted"/>
<dbReference type="InterPro" id="IPR027417">
    <property type="entry name" value="P-loop_NTPase"/>
</dbReference>
<sequence>MLDRYGIIAQSVAQEHSSVPTLYRRKGDHPVVVLDAAVETVRRRRRMAWTRQHYWRQWYRLISARQAARLIVRTDPLTPEEVAAVIVQWFDRWTGLDVFWSQNDSSYTVREQKQIRLDVCYGRGVPALKAPKP</sequence>
<dbReference type="Proteomes" id="UP000325292">
    <property type="component" value="Chromosome"/>
</dbReference>